<dbReference type="CDD" id="cd06526">
    <property type="entry name" value="metazoan_ACD"/>
    <property type="match status" value="1"/>
</dbReference>
<protein>
    <submittedName>
        <fullName evidence="4">Alpha crystallin/Heat shock protein family and Alpha crystallin/Hsp20 domain and HSP20-like chaperone domain-containing protein</fullName>
    </submittedName>
</protein>
<dbReference type="PANTHER" id="PTHR45640:SF35">
    <property type="entry name" value="HEAT SHOCK PROTEIN HSP-12.2"/>
    <property type="match status" value="1"/>
</dbReference>
<dbReference type="GeneID" id="36379519"/>
<dbReference type="STRING" id="34506.A0A090MYG7"/>
<name>A0A090MYG7_STRRB</name>
<dbReference type="Gene3D" id="2.60.40.790">
    <property type="match status" value="1"/>
</dbReference>
<evidence type="ECO:0000313" key="4">
    <source>
        <dbReference type="EMBL" id="CEF67154.1"/>
    </source>
</evidence>
<dbReference type="InterPro" id="IPR001436">
    <property type="entry name" value="Alpha-crystallin/sHSP_animal"/>
</dbReference>
<dbReference type="Proteomes" id="UP000035682">
    <property type="component" value="Unplaced"/>
</dbReference>
<dbReference type="SUPFAM" id="SSF49764">
    <property type="entry name" value="HSP20-like chaperones"/>
    <property type="match status" value="1"/>
</dbReference>
<evidence type="ECO:0000313" key="5">
    <source>
        <dbReference type="Proteomes" id="UP000035682"/>
    </source>
</evidence>
<dbReference type="OrthoDB" id="1431247at2759"/>
<accession>A0A090MYG7</accession>
<dbReference type="EMBL" id="LN609529">
    <property type="protein sequence ID" value="CEF67154.1"/>
    <property type="molecule type" value="Genomic_DNA"/>
</dbReference>
<proteinExistence type="inferred from homology"/>
<comment type="similarity">
    <text evidence="1 2">Belongs to the small heat shock protein (HSP20) family.</text>
</comment>
<keyword evidence="5" id="KW-1185">Reference proteome</keyword>
<dbReference type="InterPro" id="IPR002068">
    <property type="entry name" value="A-crystallin/Hsp20_dom"/>
</dbReference>
<dbReference type="WBParaSite" id="SRAE_2000181900.1">
    <property type="protein sequence ID" value="SRAE_2000181900.1"/>
    <property type="gene ID" value="WBGene00262025"/>
</dbReference>
<feature type="domain" description="SHSP" evidence="3">
    <location>
        <begin position="20"/>
        <end position="115"/>
    </location>
</feature>
<evidence type="ECO:0000259" key="3">
    <source>
        <dbReference type="PROSITE" id="PS01031"/>
    </source>
</evidence>
<dbReference type="GO" id="GO:0005737">
    <property type="term" value="C:cytoplasm"/>
    <property type="evidence" value="ECO:0007669"/>
    <property type="project" value="TreeGrafter"/>
</dbReference>
<dbReference type="Pfam" id="PF00011">
    <property type="entry name" value="HSP20"/>
    <property type="match status" value="1"/>
</dbReference>
<evidence type="ECO:0000313" key="6">
    <source>
        <dbReference type="WBParaSite" id="SRAE_2000181900.1"/>
    </source>
</evidence>
<sequence>MPNYQNSLTSTTGFPASIWDWPLQKEDGVVTIQNDSNKFEATLQCQYFAPNEIEVKIIGENIVIHCKHESNTPESSVSREINRTYKLPQDVNVLTLKSHLNSKGILTLTADKSAF</sequence>
<dbReference type="PRINTS" id="PR00299">
    <property type="entry name" value="ACRYSTALLIN"/>
</dbReference>
<dbReference type="GO" id="GO:0042026">
    <property type="term" value="P:protein refolding"/>
    <property type="evidence" value="ECO:0007669"/>
    <property type="project" value="TreeGrafter"/>
</dbReference>
<evidence type="ECO:0000313" key="7">
    <source>
        <dbReference type="WormBase" id="SRAE_2000181900"/>
    </source>
</evidence>
<dbReference type="GO" id="GO:0005634">
    <property type="term" value="C:nucleus"/>
    <property type="evidence" value="ECO:0007669"/>
    <property type="project" value="TreeGrafter"/>
</dbReference>
<dbReference type="GO" id="GO:0009408">
    <property type="term" value="P:response to heat"/>
    <property type="evidence" value="ECO:0007669"/>
    <property type="project" value="TreeGrafter"/>
</dbReference>
<dbReference type="CTD" id="36379519"/>
<evidence type="ECO:0000256" key="1">
    <source>
        <dbReference type="PROSITE-ProRule" id="PRU00285"/>
    </source>
</evidence>
<evidence type="ECO:0000256" key="2">
    <source>
        <dbReference type="RuleBase" id="RU003616"/>
    </source>
</evidence>
<reference evidence="6" key="2">
    <citation type="submission" date="2020-12" db="UniProtKB">
        <authorList>
            <consortium name="WormBaseParasite"/>
        </authorList>
    </citation>
    <scope>IDENTIFICATION</scope>
</reference>
<dbReference type="RefSeq" id="XP_024506354.1">
    <property type="nucleotide sequence ID" value="XM_024652815.1"/>
</dbReference>
<dbReference type="PROSITE" id="PS01031">
    <property type="entry name" value="SHSP"/>
    <property type="match status" value="1"/>
</dbReference>
<dbReference type="AlphaFoldDB" id="A0A090MYG7"/>
<dbReference type="OMA" id="HMDHEAR"/>
<dbReference type="PANTHER" id="PTHR45640">
    <property type="entry name" value="HEAT SHOCK PROTEIN HSP-12.2-RELATED"/>
    <property type="match status" value="1"/>
</dbReference>
<dbReference type="InterPro" id="IPR008978">
    <property type="entry name" value="HSP20-like_chaperone"/>
</dbReference>
<gene>
    <name evidence="4 6 7" type="ORF">SRAE_2000181900</name>
</gene>
<keyword evidence="4" id="KW-0346">Stress response</keyword>
<organism evidence="4">
    <name type="scientific">Strongyloides ratti</name>
    <name type="common">Parasitic roundworm</name>
    <dbReference type="NCBI Taxonomy" id="34506"/>
    <lineage>
        <taxon>Eukaryota</taxon>
        <taxon>Metazoa</taxon>
        <taxon>Ecdysozoa</taxon>
        <taxon>Nematoda</taxon>
        <taxon>Chromadorea</taxon>
        <taxon>Rhabditida</taxon>
        <taxon>Tylenchina</taxon>
        <taxon>Panagrolaimomorpha</taxon>
        <taxon>Strongyloidoidea</taxon>
        <taxon>Strongyloididae</taxon>
        <taxon>Strongyloides</taxon>
    </lineage>
</organism>
<dbReference type="GO" id="GO:0051082">
    <property type="term" value="F:unfolded protein binding"/>
    <property type="evidence" value="ECO:0007669"/>
    <property type="project" value="TreeGrafter"/>
</dbReference>
<dbReference type="WormBase" id="SRAE_2000181900">
    <property type="protein sequence ID" value="SRP07207"/>
    <property type="gene ID" value="WBGene00262025"/>
</dbReference>
<reference evidence="4 5" key="1">
    <citation type="submission" date="2014-09" db="EMBL/GenBank/DDBJ databases">
        <authorList>
            <person name="Martin A.A."/>
        </authorList>
    </citation>
    <scope>NUCLEOTIDE SEQUENCE</scope>
    <source>
        <strain evidence="5">ED321</strain>
        <strain evidence="4">ED321 Heterogonic</strain>
    </source>
</reference>